<dbReference type="PANTHER" id="PTHR45830">
    <property type="entry name" value="SERPENTINE RECEPTOR, CLASS I"/>
    <property type="match status" value="1"/>
</dbReference>
<keyword evidence="1" id="KW-1133">Transmembrane helix</keyword>
<dbReference type="ExpressionAtlas" id="C6S3M3">
    <property type="expression patterns" value="baseline"/>
</dbReference>
<dbReference type="PANTHER" id="PTHR45830:SF3">
    <property type="entry name" value="G PROTEIN-COUPLED RECEPTOR-RELATED"/>
    <property type="match status" value="1"/>
</dbReference>
<organism evidence="2 3">
    <name type="scientific">Caenorhabditis elegans</name>
    <dbReference type="NCBI Taxonomy" id="6239"/>
    <lineage>
        <taxon>Eukaryota</taxon>
        <taxon>Metazoa</taxon>
        <taxon>Ecdysozoa</taxon>
        <taxon>Nematoda</taxon>
        <taxon>Chromadorea</taxon>
        <taxon>Rhabditida</taxon>
        <taxon>Rhabditina</taxon>
        <taxon>Rhabditomorpha</taxon>
        <taxon>Rhabditoidea</taxon>
        <taxon>Rhabditidae</taxon>
        <taxon>Peloderinae</taxon>
        <taxon>Caenorhabditis</taxon>
    </lineage>
</organism>
<dbReference type="EMBL" id="BX284605">
    <property type="protein sequence ID" value="CBA11618.1"/>
    <property type="molecule type" value="Genomic_DNA"/>
</dbReference>
<keyword evidence="1" id="KW-0812">Transmembrane</keyword>
<dbReference type="HOGENOM" id="CLU_096924_0_0_1"/>
<name>C6S3M3_CAEEL</name>
<dbReference type="AlphaFoldDB" id="C6S3M3"/>
<dbReference type="Proteomes" id="UP000001940">
    <property type="component" value="Chromosome V"/>
</dbReference>
<dbReference type="WormBase" id="Y60A3A.22b">
    <property type="protein sequence ID" value="CE44116"/>
    <property type="gene ID" value="WBGene00005579"/>
    <property type="gene designation" value="sri-67"/>
</dbReference>
<keyword evidence="3" id="KW-1185">Reference proteome</keyword>
<protein>
    <submittedName>
        <fullName evidence="2">G protein-coupled receptor</fullName>
    </submittedName>
</protein>
<reference evidence="2 3" key="1">
    <citation type="journal article" date="1998" name="Science">
        <title>Genome sequence of the nematode C. elegans: a platform for investigating biology.</title>
        <authorList>
            <consortium name="The C. elegans sequencing consortium"/>
            <person name="Sulson J.E."/>
            <person name="Waterston R."/>
        </authorList>
    </citation>
    <scope>NUCLEOTIDE SEQUENCE [LARGE SCALE GENOMIC DNA]</scope>
    <source>
        <strain evidence="2 3">Bristol N2</strain>
    </source>
</reference>
<gene>
    <name evidence="2 4" type="primary">sri-67</name>
    <name evidence="2" type="ORF">CELE_Y60A3A.22</name>
    <name evidence="4" type="ORF">Y60A3A.22</name>
</gene>
<evidence type="ECO:0000256" key="1">
    <source>
        <dbReference type="SAM" id="Phobius"/>
    </source>
</evidence>
<accession>C6S3M3</accession>
<feature type="transmembrane region" description="Helical" evidence="1">
    <location>
        <begin position="46"/>
        <end position="71"/>
    </location>
</feature>
<dbReference type="RefSeq" id="NP_001256892.1">
    <property type="nucleotide sequence ID" value="NM_001269963.1"/>
</dbReference>
<keyword evidence="2" id="KW-0675">Receptor</keyword>
<dbReference type="AGR" id="WB:WBGene00005579"/>
<keyword evidence="1" id="KW-0472">Membrane</keyword>
<sequence>MYKIDFTEPHWLIYTYHTIGGVSLCINLFGIYLLTFELKELGAFRYYLMLFQVVCSLADITITTLSSIVPLYPLFAISSYGILALWLDVSAHYCLINVGVWAYLEMESLLLCFFKKHQTIAVIIDVHVIPKFIPYFCYLMAIVFPAIPCVGLDFLTVQEEKQLEYINMTSPEYYTKFASLPNFSIFSSHRPVGIFQHGPCPHDGSIEISNLCCKLPEAPGSNSKSGYSDVRLSYMLGANIVFCSRLGS</sequence>
<feature type="transmembrane region" description="Helical" evidence="1">
    <location>
        <begin position="12"/>
        <end position="34"/>
    </location>
</feature>
<evidence type="ECO:0000313" key="4">
    <source>
        <dbReference type="WormBase" id="Y60A3A.22b"/>
    </source>
</evidence>
<proteinExistence type="predicted"/>
<dbReference type="InterPro" id="IPR019429">
    <property type="entry name" value="7TM_GPCR_serpentine_rcpt_Sri"/>
</dbReference>
<evidence type="ECO:0000313" key="3">
    <source>
        <dbReference type="Proteomes" id="UP000001940"/>
    </source>
</evidence>
<feature type="transmembrane region" description="Helical" evidence="1">
    <location>
        <begin position="83"/>
        <end position="104"/>
    </location>
</feature>
<dbReference type="Pfam" id="PF10327">
    <property type="entry name" value="7TM_GPCR_Sri"/>
    <property type="match status" value="1"/>
</dbReference>
<evidence type="ECO:0000313" key="2">
    <source>
        <dbReference type="EMBL" id="CBA11618.1"/>
    </source>
</evidence>
<dbReference type="GeneID" id="3565625"/>
<dbReference type="CTD" id="3565625"/>
<feature type="transmembrane region" description="Helical" evidence="1">
    <location>
        <begin position="132"/>
        <end position="155"/>
    </location>
</feature>